<gene>
    <name evidence="8" type="ORF">HW564_15175</name>
</gene>
<evidence type="ECO:0000256" key="1">
    <source>
        <dbReference type="ARBA" id="ARBA00004651"/>
    </source>
</evidence>
<keyword evidence="4 7" id="KW-0812">Transmembrane</keyword>
<proteinExistence type="inferred from homology"/>
<comment type="caution">
    <text evidence="8">The sequence shown here is derived from an EMBL/GenBank/DDBJ whole genome shotgun (WGS) entry which is preliminary data.</text>
</comment>
<evidence type="ECO:0000256" key="3">
    <source>
        <dbReference type="ARBA" id="ARBA00022475"/>
    </source>
</evidence>
<comment type="subcellular location">
    <subcellularLocation>
        <location evidence="1">Cell membrane</location>
        <topology evidence="1">Multi-pass membrane protein</topology>
    </subcellularLocation>
</comment>
<keyword evidence="3" id="KW-1003">Cell membrane</keyword>
<dbReference type="PANTHER" id="PTHR30086">
    <property type="entry name" value="ARGININE EXPORTER PROTEIN ARGO"/>
    <property type="match status" value="1"/>
</dbReference>
<evidence type="ECO:0000256" key="2">
    <source>
        <dbReference type="ARBA" id="ARBA00007928"/>
    </source>
</evidence>
<dbReference type="InterPro" id="IPR001123">
    <property type="entry name" value="LeuE-type"/>
</dbReference>
<dbReference type="PANTHER" id="PTHR30086:SF14">
    <property type="entry name" value="HOMOSERINE_HOMOSERINE LACTONE EFFLUX PROTEIN"/>
    <property type="match status" value="1"/>
</dbReference>
<evidence type="ECO:0000313" key="8">
    <source>
        <dbReference type="EMBL" id="NVK98266.1"/>
    </source>
</evidence>
<feature type="transmembrane region" description="Helical" evidence="7">
    <location>
        <begin position="47"/>
        <end position="68"/>
    </location>
</feature>
<evidence type="ECO:0000256" key="5">
    <source>
        <dbReference type="ARBA" id="ARBA00022989"/>
    </source>
</evidence>
<evidence type="ECO:0000256" key="4">
    <source>
        <dbReference type="ARBA" id="ARBA00022692"/>
    </source>
</evidence>
<evidence type="ECO:0000313" key="9">
    <source>
        <dbReference type="Proteomes" id="UP000565723"/>
    </source>
</evidence>
<reference evidence="8 9" key="1">
    <citation type="journal article" date="2020" name="Proc. Natl. Acad. Sci. U.S.A.">
        <title>Ecological drivers of bacterial community assembly in synthetic phycospheres.</title>
        <authorList>
            <person name="Fu H."/>
            <person name="Uchimiya M."/>
            <person name="Gore J."/>
            <person name="Moran M.A."/>
        </authorList>
    </citation>
    <scope>NUCLEOTIDE SEQUENCE [LARGE SCALE GENOMIC DNA]</scope>
    <source>
        <strain evidence="8">HF-Din03</strain>
    </source>
</reference>
<dbReference type="AlphaFoldDB" id="A0A850LJU2"/>
<dbReference type="GO" id="GO:0005886">
    <property type="term" value="C:plasma membrane"/>
    <property type="evidence" value="ECO:0007669"/>
    <property type="project" value="UniProtKB-SubCell"/>
</dbReference>
<dbReference type="Proteomes" id="UP000565723">
    <property type="component" value="Unassembled WGS sequence"/>
</dbReference>
<evidence type="ECO:0000256" key="7">
    <source>
        <dbReference type="SAM" id="Phobius"/>
    </source>
</evidence>
<keyword evidence="5 7" id="KW-1133">Transmembrane helix</keyword>
<feature type="transmembrane region" description="Helical" evidence="7">
    <location>
        <begin position="6"/>
        <end position="26"/>
    </location>
</feature>
<dbReference type="RefSeq" id="WP_011048325.1">
    <property type="nucleotide sequence ID" value="NZ_CP076685.1"/>
</dbReference>
<accession>A0A850LJU2</accession>
<dbReference type="Pfam" id="PF01810">
    <property type="entry name" value="LysE"/>
    <property type="match status" value="1"/>
</dbReference>
<evidence type="ECO:0000256" key="6">
    <source>
        <dbReference type="ARBA" id="ARBA00023136"/>
    </source>
</evidence>
<sequence length="205" mass="21979">MSWALWTTFAMVSAVNIVTPGPANLNTLRRALQLGARRVVPTILGNALGLALGGTLCAAGITAFAMASPLWWQAFRWIGIAYLVWLGVKLLVKREKILSAEADGPAVRAHALFAEAFLLAASNPKALLFYIALFPQVLDPAQPLAPQAALLIASYCALSILSLGTYSALAQLLRRSVMTQARYDRFRQVSGVVLIGFALKLMLGA</sequence>
<comment type="similarity">
    <text evidence="2">Belongs to the Rht family.</text>
</comment>
<protein>
    <submittedName>
        <fullName evidence="8">LysE family translocator</fullName>
    </submittedName>
</protein>
<keyword evidence="6 7" id="KW-0472">Membrane</keyword>
<feature type="transmembrane region" description="Helical" evidence="7">
    <location>
        <begin position="112"/>
        <end position="132"/>
    </location>
</feature>
<organism evidence="8 9">
    <name type="scientific">Ruegeria pomeroyi</name>
    <dbReference type="NCBI Taxonomy" id="89184"/>
    <lineage>
        <taxon>Bacteria</taxon>
        <taxon>Pseudomonadati</taxon>
        <taxon>Pseudomonadota</taxon>
        <taxon>Alphaproteobacteria</taxon>
        <taxon>Rhodobacterales</taxon>
        <taxon>Roseobacteraceae</taxon>
        <taxon>Ruegeria</taxon>
    </lineage>
</organism>
<dbReference type="GO" id="GO:0042970">
    <property type="term" value="F:homoserine transmembrane transporter activity"/>
    <property type="evidence" value="ECO:0007669"/>
    <property type="project" value="TreeGrafter"/>
</dbReference>
<dbReference type="OMA" id="AKMAIVM"/>
<dbReference type="PIRSF" id="PIRSF006324">
    <property type="entry name" value="LeuE"/>
    <property type="match status" value="1"/>
</dbReference>
<feature type="transmembrane region" description="Helical" evidence="7">
    <location>
        <begin position="74"/>
        <end position="92"/>
    </location>
</feature>
<dbReference type="EMBL" id="JABXIY010000042">
    <property type="protein sequence ID" value="NVK98266.1"/>
    <property type="molecule type" value="Genomic_DNA"/>
</dbReference>
<name>A0A850LJU2_9RHOB</name>
<feature type="transmembrane region" description="Helical" evidence="7">
    <location>
        <begin position="152"/>
        <end position="173"/>
    </location>
</feature>